<name>A0A1F6LS14_9BACT</name>
<organism evidence="3 4">
    <name type="scientific">Candidatus Magasanikbacteria bacterium RIFCSPHIGHO2_01_FULL_50_8</name>
    <dbReference type="NCBI Taxonomy" id="1798674"/>
    <lineage>
        <taxon>Bacteria</taxon>
        <taxon>Candidatus Magasanikiibacteriota</taxon>
    </lineage>
</organism>
<dbReference type="GO" id="GO:0046872">
    <property type="term" value="F:metal ion binding"/>
    <property type="evidence" value="ECO:0007669"/>
    <property type="project" value="UniProtKB-KW"/>
</dbReference>
<dbReference type="PANTHER" id="PTHR46594">
    <property type="entry name" value="P-TYPE CATION-TRANSPORTING ATPASE"/>
    <property type="match status" value="1"/>
</dbReference>
<dbReference type="CDD" id="cd00371">
    <property type="entry name" value="HMA"/>
    <property type="match status" value="1"/>
</dbReference>
<evidence type="ECO:0000313" key="4">
    <source>
        <dbReference type="Proteomes" id="UP000176329"/>
    </source>
</evidence>
<evidence type="ECO:0000313" key="3">
    <source>
        <dbReference type="EMBL" id="OGH62158.1"/>
    </source>
</evidence>
<evidence type="ECO:0000256" key="1">
    <source>
        <dbReference type="ARBA" id="ARBA00022723"/>
    </source>
</evidence>
<dbReference type="PRINTS" id="PR00946">
    <property type="entry name" value="HGSCAVENGER"/>
</dbReference>
<dbReference type="Proteomes" id="UP000176329">
    <property type="component" value="Unassembled WGS sequence"/>
</dbReference>
<accession>A0A1F6LS14</accession>
<dbReference type="AlphaFoldDB" id="A0A1F6LS14"/>
<protein>
    <recommendedName>
        <fullName evidence="2">HMA domain-containing protein</fullName>
    </recommendedName>
</protein>
<comment type="caution">
    <text evidence="3">The sequence shown here is derived from an EMBL/GenBank/DDBJ whole genome shotgun (WGS) entry which is preliminary data.</text>
</comment>
<feature type="domain" description="HMA" evidence="2">
    <location>
        <begin position="2"/>
        <end position="68"/>
    </location>
</feature>
<dbReference type="PANTHER" id="PTHR46594:SF4">
    <property type="entry name" value="P-TYPE CATION-TRANSPORTING ATPASE"/>
    <property type="match status" value="1"/>
</dbReference>
<dbReference type="EMBL" id="MFPV01000019">
    <property type="protein sequence ID" value="OGH62158.1"/>
    <property type="molecule type" value="Genomic_DNA"/>
</dbReference>
<dbReference type="FunFam" id="3.30.70.100:FF:000005">
    <property type="entry name" value="Copper-exporting P-type ATPase A"/>
    <property type="match status" value="1"/>
</dbReference>
<proteinExistence type="predicted"/>
<reference evidence="3 4" key="1">
    <citation type="journal article" date="2016" name="Nat. Commun.">
        <title>Thousands of microbial genomes shed light on interconnected biogeochemical processes in an aquifer system.</title>
        <authorList>
            <person name="Anantharaman K."/>
            <person name="Brown C.T."/>
            <person name="Hug L.A."/>
            <person name="Sharon I."/>
            <person name="Castelle C.J."/>
            <person name="Probst A.J."/>
            <person name="Thomas B.C."/>
            <person name="Singh A."/>
            <person name="Wilkins M.J."/>
            <person name="Karaoz U."/>
            <person name="Brodie E.L."/>
            <person name="Williams K.H."/>
            <person name="Hubbard S.S."/>
            <person name="Banfield J.F."/>
        </authorList>
    </citation>
    <scope>NUCLEOTIDE SEQUENCE [LARGE SCALE GENOMIC DNA]</scope>
</reference>
<dbReference type="PROSITE" id="PS50846">
    <property type="entry name" value="HMA_2"/>
    <property type="match status" value="1"/>
</dbReference>
<dbReference type="InterPro" id="IPR006121">
    <property type="entry name" value="HMA_dom"/>
</dbReference>
<dbReference type="Pfam" id="PF00403">
    <property type="entry name" value="HMA"/>
    <property type="match status" value="1"/>
</dbReference>
<dbReference type="InterPro" id="IPR001802">
    <property type="entry name" value="MerP/CopZ"/>
</dbReference>
<sequence length="69" mass="7606">MQKITLPLKGMHCASCVMKIEKGLRASDGVTDANVNIATEKATVTFDELKTDAEKIKQAVRETGYDVYE</sequence>
<evidence type="ECO:0000259" key="2">
    <source>
        <dbReference type="PROSITE" id="PS50846"/>
    </source>
</evidence>
<dbReference type="InterPro" id="IPR036163">
    <property type="entry name" value="HMA_dom_sf"/>
</dbReference>
<gene>
    <name evidence="3" type="ORF">A2848_00305</name>
</gene>
<keyword evidence="1" id="KW-0479">Metal-binding</keyword>
<dbReference type="SUPFAM" id="SSF55008">
    <property type="entry name" value="HMA, heavy metal-associated domain"/>
    <property type="match status" value="1"/>
</dbReference>
<dbReference type="Gene3D" id="3.30.70.100">
    <property type="match status" value="1"/>
</dbReference>